<protein>
    <submittedName>
        <fullName evidence="1">Uncharacterized protein</fullName>
    </submittedName>
</protein>
<evidence type="ECO:0000313" key="1">
    <source>
        <dbReference type="EMBL" id="GAH36408.1"/>
    </source>
</evidence>
<dbReference type="AlphaFoldDB" id="X1GTR4"/>
<proteinExistence type="predicted"/>
<dbReference type="EMBL" id="BARU01006752">
    <property type="protein sequence ID" value="GAH36408.1"/>
    <property type="molecule type" value="Genomic_DNA"/>
</dbReference>
<gene>
    <name evidence="1" type="ORF">S03H2_13299</name>
</gene>
<comment type="caution">
    <text evidence="1">The sequence shown here is derived from an EMBL/GenBank/DDBJ whole genome shotgun (WGS) entry which is preliminary data.</text>
</comment>
<reference evidence="1" key="1">
    <citation type="journal article" date="2014" name="Front. Microbiol.">
        <title>High frequency of phylogenetically diverse reductive dehalogenase-homologous genes in deep subseafloor sedimentary metagenomes.</title>
        <authorList>
            <person name="Kawai M."/>
            <person name="Futagami T."/>
            <person name="Toyoda A."/>
            <person name="Takaki Y."/>
            <person name="Nishi S."/>
            <person name="Hori S."/>
            <person name="Arai W."/>
            <person name="Tsubouchi T."/>
            <person name="Morono Y."/>
            <person name="Uchiyama I."/>
            <person name="Ito T."/>
            <person name="Fujiyama A."/>
            <person name="Inagaki F."/>
            <person name="Takami H."/>
        </authorList>
    </citation>
    <scope>NUCLEOTIDE SEQUENCE</scope>
    <source>
        <strain evidence="1">Expedition CK06-06</strain>
    </source>
</reference>
<accession>X1GTR4</accession>
<name>X1GTR4_9ZZZZ</name>
<sequence length="219" mass="24640">MSLKSFLDNKDVRAKFSEEFPKPKFGLKKAILAPPMTKHYSLVGTAFDYLVRFYIQQLNPKAILRNWVAESSTKRMRELGFHLNYQRNQIPIDNNLLRKADEMLSQAKKAHSDYLKSGKMNGEVTKSTILLAQLDTYFRAGIIDENFGIIDDGDVADLKKLIALVNPDSFKARELCLLNPTFGEASLLIGGADTEYFPVLVLKLRDKFNRSTGQAGCAG</sequence>
<organism evidence="1">
    <name type="scientific">marine sediment metagenome</name>
    <dbReference type="NCBI Taxonomy" id="412755"/>
    <lineage>
        <taxon>unclassified sequences</taxon>
        <taxon>metagenomes</taxon>
        <taxon>ecological metagenomes</taxon>
    </lineage>
</organism>